<dbReference type="RefSeq" id="WP_231820924.1">
    <property type="nucleotide sequence ID" value="NZ_CP082781.1"/>
</dbReference>
<organism evidence="1 2">
    <name type="scientific">Microbacterium resistens</name>
    <dbReference type="NCBI Taxonomy" id="156977"/>
    <lineage>
        <taxon>Bacteria</taxon>
        <taxon>Bacillati</taxon>
        <taxon>Actinomycetota</taxon>
        <taxon>Actinomycetes</taxon>
        <taxon>Micrococcales</taxon>
        <taxon>Microbacteriaceae</taxon>
        <taxon>Microbacterium</taxon>
    </lineage>
</organism>
<keyword evidence="2" id="KW-1185">Reference proteome</keyword>
<dbReference type="Proteomes" id="UP001199642">
    <property type="component" value="Chromosome"/>
</dbReference>
<reference evidence="1 2" key="1">
    <citation type="submission" date="2023-01" db="EMBL/GenBank/DDBJ databases">
        <title>Characterization of estradiol degrading bacteria Microbacterium sp. MZT7 and reveal degrading genes through genome analysis.</title>
        <authorList>
            <person name="Hao P."/>
            <person name="Gao Y."/>
        </authorList>
    </citation>
    <scope>NUCLEOTIDE SEQUENCE [LARGE SCALE GENOMIC DNA]</scope>
    <source>
        <strain evidence="1 2">MZT7</strain>
    </source>
</reference>
<sequence>MDRPETYEFAEVIVGFLNDDDGMATFMQVRSITGDETTADFGHGPLEALNLMGAQGWQLHSEREATEGRIMWVWSALRRSSKNPPYQWQAREFLMSRPVRD</sequence>
<proteinExistence type="predicted"/>
<evidence type="ECO:0000313" key="1">
    <source>
        <dbReference type="EMBL" id="UGS27592.1"/>
    </source>
</evidence>
<gene>
    <name evidence="1" type="ORF">K8F61_05230</name>
</gene>
<protein>
    <recommendedName>
        <fullName evidence="3">DUF4177 domain-containing protein</fullName>
    </recommendedName>
</protein>
<dbReference type="EMBL" id="CP082781">
    <property type="protein sequence ID" value="UGS27592.1"/>
    <property type="molecule type" value="Genomic_DNA"/>
</dbReference>
<evidence type="ECO:0000313" key="2">
    <source>
        <dbReference type="Proteomes" id="UP001199642"/>
    </source>
</evidence>
<accession>A0ABY3RYI9</accession>
<name>A0ABY3RYI9_9MICO</name>
<evidence type="ECO:0008006" key="3">
    <source>
        <dbReference type="Google" id="ProtNLM"/>
    </source>
</evidence>